<dbReference type="InterPro" id="IPR039425">
    <property type="entry name" value="RNA_pol_sigma-70-like"/>
</dbReference>
<dbReference type="STRING" id="642780.SAMN04488570_2074"/>
<feature type="region of interest" description="Disordered" evidence="6">
    <location>
        <begin position="172"/>
        <end position="198"/>
    </location>
</feature>
<dbReference type="RefSeq" id="WP_091729216.1">
    <property type="nucleotide sequence ID" value="NZ_LT629757.1"/>
</dbReference>
<dbReference type="InterPro" id="IPR014284">
    <property type="entry name" value="RNA_pol_sigma-70_dom"/>
</dbReference>
<dbReference type="Proteomes" id="UP000198859">
    <property type="component" value="Chromosome I"/>
</dbReference>
<dbReference type="AlphaFoldDB" id="A0A1H1SWL5"/>
<evidence type="ECO:0000256" key="5">
    <source>
        <dbReference type="ARBA" id="ARBA00023163"/>
    </source>
</evidence>
<dbReference type="PANTHER" id="PTHR43133:SF8">
    <property type="entry name" value="RNA POLYMERASE SIGMA FACTOR HI_1459-RELATED"/>
    <property type="match status" value="1"/>
</dbReference>
<evidence type="ECO:0000256" key="1">
    <source>
        <dbReference type="ARBA" id="ARBA00010641"/>
    </source>
</evidence>
<dbReference type="PANTHER" id="PTHR43133">
    <property type="entry name" value="RNA POLYMERASE ECF-TYPE SIGMA FACTO"/>
    <property type="match status" value="1"/>
</dbReference>
<dbReference type="GO" id="GO:0006352">
    <property type="term" value="P:DNA-templated transcription initiation"/>
    <property type="evidence" value="ECO:0007669"/>
    <property type="project" value="InterPro"/>
</dbReference>
<feature type="domain" description="RNA polymerase sigma factor 70 region 4 type 2" evidence="8">
    <location>
        <begin position="120"/>
        <end position="172"/>
    </location>
</feature>
<name>A0A1H1SWL5_9ACTN</name>
<dbReference type="SUPFAM" id="SSF88659">
    <property type="entry name" value="Sigma3 and sigma4 domains of RNA polymerase sigma factors"/>
    <property type="match status" value="1"/>
</dbReference>
<dbReference type="GO" id="GO:0016987">
    <property type="term" value="F:sigma factor activity"/>
    <property type="evidence" value="ECO:0007669"/>
    <property type="project" value="UniProtKB-KW"/>
</dbReference>
<comment type="similarity">
    <text evidence="1">Belongs to the sigma-70 factor family. ECF subfamily.</text>
</comment>
<proteinExistence type="inferred from homology"/>
<dbReference type="OrthoDB" id="5243766at2"/>
<evidence type="ECO:0000256" key="3">
    <source>
        <dbReference type="ARBA" id="ARBA00023082"/>
    </source>
</evidence>
<dbReference type="SUPFAM" id="SSF88946">
    <property type="entry name" value="Sigma2 domain of RNA polymerase sigma factors"/>
    <property type="match status" value="1"/>
</dbReference>
<evidence type="ECO:0000259" key="8">
    <source>
        <dbReference type="Pfam" id="PF08281"/>
    </source>
</evidence>
<dbReference type="InterPro" id="IPR013324">
    <property type="entry name" value="RNA_pol_sigma_r3/r4-like"/>
</dbReference>
<keyword evidence="4" id="KW-0238">DNA-binding</keyword>
<dbReference type="Pfam" id="PF04542">
    <property type="entry name" value="Sigma70_r2"/>
    <property type="match status" value="1"/>
</dbReference>
<organism evidence="9 10">
    <name type="scientific">Nocardioides scoriae</name>
    <dbReference type="NCBI Taxonomy" id="642780"/>
    <lineage>
        <taxon>Bacteria</taxon>
        <taxon>Bacillati</taxon>
        <taxon>Actinomycetota</taxon>
        <taxon>Actinomycetes</taxon>
        <taxon>Propionibacteriales</taxon>
        <taxon>Nocardioidaceae</taxon>
        <taxon>Nocardioides</taxon>
    </lineage>
</organism>
<dbReference type="GO" id="GO:0003677">
    <property type="term" value="F:DNA binding"/>
    <property type="evidence" value="ECO:0007669"/>
    <property type="project" value="UniProtKB-KW"/>
</dbReference>
<dbReference type="EMBL" id="LT629757">
    <property type="protein sequence ID" value="SDS52380.1"/>
    <property type="molecule type" value="Genomic_DNA"/>
</dbReference>
<dbReference type="InterPro" id="IPR007627">
    <property type="entry name" value="RNA_pol_sigma70_r2"/>
</dbReference>
<keyword evidence="2" id="KW-0805">Transcription regulation</keyword>
<keyword evidence="10" id="KW-1185">Reference proteome</keyword>
<evidence type="ECO:0000313" key="10">
    <source>
        <dbReference type="Proteomes" id="UP000198859"/>
    </source>
</evidence>
<sequence>MTPTPVSRIATDPDSLEAFYRAHVEEVQGFVSRRVGDPATGADLTADVFLAAIDRAHTHDPALGSPRMWLYGIARSVVAMELRRSGRHARAVSRVSGRRLLEGDAYQQVVDRLDAEREARRLHRRLEALPDPLRAVLELVALDGLGVADAAEVLGISAGAARVRLHRARRRLTAAPGGDPPEDLAPRPVTVPAREETS</sequence>
<evidence type="ECO:0000256" key="2">
    <source>
        <dbReference type="ARBA" id="ARBA00023015"/>
    </source>
</evidence>
<dbReference type="InterPro" id="IPR013325">
    <property type="entry name" value="RNA_pol_sigma_r2"/>
</dbReference>
<keyword evidence="5" id="KW-0804">Transcription</keyword>
<dbReference type="Gene3D" id="1.10.10.10">
    <property type="entry name" value="Winged helix-like DNA-binding domain superfamily/Winged helix DNA-binding domain"/>
    <property type="match status" value="1"/>
</dbReference>
<dbReference type="Gene3D" id="1.10.1740.10">
    <property type="match status" value="1"/>
</dbReference>
<dbReference type="Pfam" id="PF08281">
    <property type="entry name" value="Sigma70_r4_2"/>
    <property type="match status" value="1"/>
</dbReference>
<keyword evidence="3" id="KW-0731">Sigma factor</keyword>
<evidence type="ECO:0000259" key="7">
    <source>
        <dbReference type="Pfam" id="PF04542"/>
    </source>
</evidence>
<dbReference type="InterPro" id="IPR036388">
    <property type="entry name" value="WH-like_DNA-bd_sf"/>
</dbReference>
<protein>
    <submittedName>
        <fullName evidence="9">RNA polymerase sigma-70 factor, ECF subfamily</fullName>
    </submittedName>
</protein>
<feature type="domain" description="RNA polymerase sigma-70 region 2" evidence="7">
    <location>
        <begin position="19"/>
        <end position="87"/>
    </location>
</feature>
<gene>
    <name evidence="9" type="ORF">SAMN04488570_2074</name>
</gene>
<evidence type="ECO:0000313" key="9">
    <source>
        <dbReference type="EMBL" id="SDS52380.1"/>
    </source>
</evidence>
<accession>A0A1H1SWL5</accession>
<evidence type="ECO:0000256" key="6">
    <source>
        <dbReference type="SAM" id="MobiDB-lite"/>
    </source>
</evidence>
<reference evidence="10" key="1">
    <citation type="submission" date="2016-10" db="EMBL/GenBank/DDBJ databases">
        <authorList>
            <person name="Varghese N."/>
            <person name="Submissions S."/>
        </authorList>
    </citation>
    <scope>NUCLEOTIDE SEQUENCE [LARGE SCALE GENOMIC DNA]</scope>
    <source>
        <strain evidence="10">DSM 22127</strain>
    </source>
</reference>
<dbReference type="InterPro" id="IPR013249">
    <property type="entry name" value="RNA_pol_sigma70_r4_t2"/>
</dbReference>
<dbReference type="NCBIfam" id="TIGR02937">
    <property type="entry name" value="sigma70-ECF"/>
    <property type="match status" value="1"/>
</dbReference>
<evidence type="ECO:0000256" key="4">
    <source>
        <dbReference type="ARBA" id="ARBA00023125"/>
    </source>
</evidence>